<feature type="compositionally biased region" description="Basic and acidic residues" evidence="1">
    <location>
        <begin position="115"/>
        <end position="134"/>
    </location>
</feature>
<feature type="compositionally biased region" description="Polar residues" evidence="1">
    <location>
        <begin position="30"/>
        <end position="42"/>
    </location>
</feature>
<feature type="region of interest" description="Disordered" evidence="1">
    <location>
        <begin position="330"/>
        <end position="363"/>
    </location>
</feature>
<proteinExistence type="predicted"/>
<protein>
    <submittedName>
        <fullName evidence="2">Uncharacterized protein</fullName>
    </submittedName>
</protein>
<feature type="compositionally biased region" description="Acidic residues" evidence="1">
    <location>
        <begin position="189"/>
        <end position="203"/>
    </location>
</feature>
<organism evidence="2 3">
    <name type="scientific">Phaeodactylum tricornutum (strain CCAP 1055/1)</name>
    <dbReference type="NCBI Taxonomy" id="556484"/>
    <lineage>
        <taxon>Eukaryota</taxon>
        <taxon>Sar</taxon>
        <taxon>Stramenopiles</taxon>
        <taxon>Ochrophyta</taxon>
        <taxon>Bacillariophyta</taxon>
        <taxon>Bacillariophyceae</taxon>
        <taxon>Bacillariophycidae</taxon>
        <taxon>Naviculales</taxon>
        <taxon>Phaeodactylaceae</taxon>
        <taxon>Phaeodactylum</taxon>
    </lineage>
</organism>
<feature type="region of interest" description="Disordered" evidence="1">
    <location>
        <begin position="1"/>
        <end position="203"/>
    </location>
</feature>
<dbReference type="AlphaFoldDB" id="B7FTI6"/>
<evidence type="ECO:0000313" key="3">
    <source>
        <dbReference type="Proteomes" id="UP000000759"/>
    </source>
</evidence>
<feature type="compositionally biased region" description="Basic residues" evidence="1">
    <location>
        <begin position="556"/>
        <end position="566"/>
    </location>
</feature>
<dbReference type="KEGG" id="pti:PHATRDRAFT_44265"/>
<sequence>MTVSILATDDAVPRTKHSAMRKSSNDVRNSRNGSSRYCNSPVDSIDARREKTRVFPSESSPQALSNVHREYKGMPLAPWSPHDSLTADVEMKSVRQQRQQPKLSSLHKKSSSHHSKPEAEHSRSNHSGRSKDSSARYSNRSSDLERSRSQRSSSRSRRSNPTRRVGRSTSNEGGTGAVQTRRCGKDHEPQDEDEDLEWATEQWADDSELFPEYPFVSSVPVNTGAPAPVPRAPKLSRSISQRGSTNLTMVAPSLNRSGDSASPVFQISPNPLVEPNSSRGGGVNHRSRRASLQQDSRWKERVDSSDFENVTKSLRARPERRASCSYRSKIGDESWNTDDNEAGAPPTASRKGALESNSQRDSIRAFSRKLEHDAIVAQFQTRVKEKSKQSAFSGIEKVRSLHRSGSQISLSQHLLGTSDHDGAAIPVSRQPENTARQERSRKLSPSSSHGDGRPCRGVVISKTSRVEIPVHSVQMVSTTDSTTSTLPTTSISDMSETLTEHRSALLNGVPHIHMAPTGAVPIHILSTSELTGPPFSRPVESIRITDETMGLSSLERHKKSISKKTKEKTQRLNSKCMDLQCLTTEQSTPVDLLRPTPPIQSPRETPSSRTCRPRSRSQPRRSASQSRPRRGRHRSISRTRRTDPRLPAPLSSKHTRKVDQSSRRRPQRTSKDV</sequence>
<feature type="region of interest" description="Disordered" evidence="1">
    <location>
        <begin position="587"/>
        <end position="673"/>
    </location>
</feature>
<evidence type="ECO:0000313" key="2">
    <source>
        <dbReference type="EMBL" id="EEC50086.1"/>
    </source>
</evidence>
<feature type="compositionally biased region" description="Basic residues" evidence="1">
    <location>
        <begin position="663"/>
        <end position="673"/>
    </location>
</feature>
<dbReference type="InParanoid" id="B7FTI6"/>
<feature type="region of interest" description="Disordered" evidence="1">
    <location>
        <begin position="547"/>
        <end position="572"/>
    </location>
</feature>
<feature type="compositionally biased region" description="Basic residues" evidence="1">
    <location>
        <begin position="154"/>
        <end position="166"/>
    </location>
</feature>
<reference evidence="2 3" key="1">
    <citation type="journal article" date="2008" name="Nature">
        <title>The Phaeodactylum genome reveals the evolutionary history of diatom genomes.</title>
        <authorList>
            <person name="Bowler C."/>
            <person name="Allen A.E."/>
            <person name="Badger J.H."/>
            <person name="Grimwood J."/>
            <person name="Jabbari K."/>
            <person name="Kuo A."/>
            <person name="Maheswari U."/>
            <person name="Martens C."/>
            <person name="Maumus F."/>
            <person name="Otillar R.P."/>
            <person name="Rayko E."/>
            <person name="Salamov A."/>
            <person name="Vandepoele K."/>
            <person name="Beszteri B."/>
            <person name="Gruber A."/>
            <person name="Heijde M."/>
            <person name="Katinka M."/>
            <person name="Mock T."/>
            <person name="Valentin K."/>
            <person name="Verret F."/>
            <person name="Berges J.A."/>
            <person name="Brownlee C."/>
            <person name="Cadoret J.P."/>
            <person name="Chiovitti A."/>
            <person name="Choi C.J."/>
            <person name="Coesel S."/>
            <person name="De Martino A."/>
            <person name="Detter J.C."/>
            <person name="Durkin C."/>
            <person name="Falciatore A."/>
            <person name="Fournet J."/>
            <person name="Haruta M."/>
            <person name="Huysman M.J."/>
            <person name="Jenkins B.D."/>
            <person name="Jiroutova K."/>
            <person name="Jorgensen R.E."/>
            <person name="Joubert Y."/>
            <person name="Kaplan A."/>
            <person name="Kroger N."/>
            <person name="Kroth P.G."/>
            <person name="La Roche J."/>
            <person name="Lindquist E."/>
            <person name="Lommer M."/>
            <person name="Martin-Jezequel V."/>
            <person name="Lopez P.J."/>
            <person name="Lucas S."/>
            <person name="Mangogna M."/>
            <person name="McGinnis K."/>
            <person name="Medlin L.K."/>
            <person name="Montsant A."/>
            <person name="Oudot-Le Secq M.P."/>
            <person name="Napoli C."/>
            <person name="Obornik M."/>
            <person name="Parker M.S."/>
            <person name="Petit J.L."/>
            <person name="Porcel B.M."/>
            <person name="Poulsen N."/>
            <person name="Robison M."/>
            <person name="Rychlewski L."/>
            <person name="Rynearson T.A."/>
            <person name="Schmutz J."/>
            <person name="Shapiro H."/>
            <person name="Siaut M."/>
            <person name="Stanley M."/>
            <person name="Sussman M.R."/>
            <person name="Taylor A.R."/>
            <person name="Vardi A."/>
            <person name="von Dassow P."/>
            <person name="Vyverman W."/>
            <person name="Willis A."/>
            <person name="Wyrwicz L.S."/>
            <person name="Rokhsar D.S."/>
            <person name="Weissenbach J."/>
            <person name="Armbrust E.V."/>
            <person name="Green B.R."/>
            <person name="Van de Peer Y."/>
            <person name="Grigoriev I.V."/>
        </authorList>
    </citation>
    <scope>NUCLEOTIDE SEQUENCE [LARGE SCALE GENOMIC DNA]</scope>
    <source>
        <strain evidence="2 3">CCAP 1055/1</strain>
    </source>
</reference>
<dbReference type="PaxDb" id="2850-Phatr44265"/>
<feature type="compositionally biased region" description="Basic residues" evidence="1">
    <location>
        <begin position="627"/>
        <end position="639"/>
    </location>
</feature>
<gene>
    <name evidence="2" type="ORF">PHATRDRAFT_44265</name>
</gene>
<keyword evidence="3" id="KW-1185">Reference proteome</keyword>
<feature type="region of interest" description="Disordered" evidence="1">
    <location>
        <begin position="417"/>
        <end position="456"/>
    </location>
</feature>
<accession>B7FTI6</accession>
<feature type="region of interest" description="Disordered" evidence="1">
    <location>
        <begin position="215"/>
        <end position="308"/>
    </location>
</feature>
<feature type="compositionally biased region" description="Basic residues" evidence="1">
    <location>
        <begin position="105"/>
        <end position="114"/>
    </location>
</feature>
<dbReference type="GeneID" id="7197992"/>
<feature type="compositionally biased region" description="Polar residues" evidence="1">
    <location>
        <begin position="237"/>
        <end position="269"/>
    </location>
</feature>
<feature type="compositionally biased region" description="Low complexity" evidence="1">
    <location>
        <begin position="601"/>
        <end position="610"/>
    </location>
</feature>
<dbReference type="HOGENOM" id="CLU_408554_0_0_1"/>
<dbReference type="RefSeq" id="XP_002178421.1">
    <property type="nucleotide sequence ID" value="XM_002178385.1"/>
</dbReference>
<evidence type="ECO:0000256" key="1">
    <source>
        <dbReference type="SAM" id="MobiDB-lite"/>
    </source>
</evidence>
<name>B7FTI6_PHATC</name>
<dbReference type="Proteomes" id="UP000000759">
    <property type="component" value="Chromosome 4"/>
</dbReference>
<reference evidence="3" key="2">
    <citation type="submission" date="2008-08" db="EMBL/GenBank/DDBJ databases">
        <authorList>
            <consortium name="Diatom Consortium"/>
            <person name="Grigoriev I."/>
            <person name="Grimwood J."/>
            <person name="Kuo A."/>
            <person name="Otillar R.P."/>
            <person name="Salamov A."/>
            <person name="Detter J.C."/>
            <person name="Lindquist E."/>
            <person name="Shapiro H."/>
            <person name="Lucas S."/>
            <person name="Glavina del Rio T."/>
            <person name="Pitluck S."/>
            <person name="Rokhsar D."/>
            <person name="Bowler C."/>
        </authorList>
    </citation>
    <scope>GENOME REANNOTATION</scope>
    <source>
        <strain evidence="3">CCAP 1055/1</strain>
    </source>
</reference>
<dbReference type="EMBL" id="CM000607">
    <property type="protein sequence ID" value="EEC50086.1"/>
    <property type="molecule type" value="Genomic_DNA"/>
</dbReference>